<gene>
    <name evidence="1" type="ORF">Bccel_3513</name>
</gene>
<accession>A0A0L6JR29</accession>
<reference evidence="2" key="1">
    <citation type="submission" date="2015-07" db="EMBL/GenBank/DDBJ databases">
        <title>Near-Complete Genome Sequence of the Cellulolytic Bacterium Bacteroides (Pseudobacteroides) cellulosolvens ATCC 35603.</title>
        <authorList>
            <person name="Dassa B."/>
            <person name="Utturkar S.M."/>
            <person name="Klingeman D.M."/>
            <person name="Hurt R.A."/>
            <person name="Keller M."/>
            <person name="Xu J."/>
            <person name="Reddy Y.H.K."/>
            <person name="Borovok I."/>
            <person name="Grinberg I.R."/>
            <person name="Lamed R."/>
            <person name="Zhivin O."/>
            <person name="Bayer E.A."/>
            <person name="Brown S.D."/>
        </authorList>
    </citation>
    <scope>NUCLEOTIDE SEQUENCE [LARGE SCALE GENOMIC DNA]</scope>
    <source>
        <strain evidence="2">DSM 2933</strain>
    </source>
</reference>
<dbReference type="STRING" id="398512.Bccel_3513"/>
<dbReference type="GO" id="GO:0016884">
    <property type="term" value="F:carbon-nitrogen ligase activity, with glutamine as amido-N-donor"/>
    <property type="evidence" value="ECO:0007669"/>
    <property type="project" value="InterPro"/>
</dbReference>
<name>A0A0L6JR29_9FIRM</name>
<dbReference type="Pfam" id="PF09424">
    <property type="entry name" value="YqeY"/>
    <property type="match status" value="1"/>
</dbReference>
<protein>
    <recommendedName>
        <fullName evidence="3">GatB/YqeY domain-containing protein</fullName>
    </recommendedName>
</protein>
<comment type="caution">
    <text evidence="1">The sequence shown here is derived from an EMBL/GenBank/DDBJ whole genome shotgun (WGS) entry which is preliminary data.</text>
</comment>
<sequence>MSLKETLLEDMKTAMREKDTLKKNAIQMVRSAILQVEKDSRITLDDDSIIDVIGKEVKKRRDSLSEFEKSGRQDLIDNLKTEIDVLLKYLPEQLSEEELENIIKETIQETGASSMKDIGKVMQAVMPKVKGRADGKIINQIIKKILA</sequence>
<dbReference type="PANTHER" id="PTHR28055">
    <property type="entry name" value="ALTERED INHERITANCE OF MITOCHONDRIA PROTEIN 41, MITOCHONDRIAL"/>
    <property type="match status" value="1"/>
</dbReference>
<evidence type="ECO:0008006" key="3">
    <source>
        <dbReference type="Google" id="ProtNLM"/>
    </source>
</evidence>
<dbReference type="InterPro" id="IPR023168">
    <property type="entry name" value="GatB_Yqey_C_2"/>
</dbReference>
<dbReference type="Gene3D" id="1.10.1510.10">
    <property type="entry name" value="Uncharacterised protein YqeY/AIM41 PF09424, N-terminal domain"/>
    <property type="match status" value="1"/>
</dbReference>
<proteinExistence type="predicted"/>
<evidence type="ECO:0000313" key="2">
    <source>
        <dbReference type="Proteomes" id="UP000036923"/>
    </source>
</evidence>
<dbReference type="PATRIC" id="fig|398512.5.peg.3680"/>
<dbReference type="PANTHER" id="PTHR28055:SF1">
    <property type="entry name" value="ALTERED INHERITANCE OF MITOCHONDRIA PROTEIN 41, MITOCHONDRIAL"/>
    <property type="match status" value="1"/>
</dbReference>
<dbReference type="SUPFAM" id="SSF89095">
    <property type="entry name" value="GatB/YqeY motif"/>
    <property type="match status" value="1"/>
</dbReference>
<dbReference type="Proteomes" id="UP000036923">
    <property type="component" value="Unassembled WGS sequence"/>
</dbReference>
<dbReference type="eggNOG" id="COG1610">
    <property type="taxonomic scope" value="Bacteria"/>
</dbReference>
<organism evidence="1 2">
    <name type="scientific">Pseudobacteroides cellulosolvens ATCC 35603 = DSM 2933</name>
    <dbReference type="NCBI Taxonomy" id="398512"/>
    <lineage>
        <taxon>Bacteria</taxon>
        <taxon>Bacillati</taxon>
        <taxon>Bacillota</taxon>
        <taxon>Clostridia</taxon>
        <taxon>Eubacteriales</taxon>
        <taxon>Oscillospiraceae</taxon>
        <taxon>Pseudobacteroides</taxon>
    </lineage>
</organism>
<dbReference type="Gene3D" id="1.10.10.410">
    <property type="match status" value="1"/>
</dbReference>
<evidence type="ECO:0000313" key="1">
    <source>
        <dbReference type="EMBL" id="KNY28239.1"/>
    </source>
</evidence>
<dbReference type="InterPro" id="IPR003789">
    <property type="entry name" value="Asn/Gln_tRNA_amidoTrase-B-like"/>
</dbReference>
<dbReference type="OrthoDB" id="9794041at2"/>
<dbReference type="AlphaFoldDB" id="A0A0L6JR29"/>
<dbReference type="InterPro" id="IPR019004">
    <property type="entry name" value="YqeY/Aim41"/>
</dbReference>
<dbReference type="InterPro" id="IPR042184">
    <property type="entry name" value="YqeY/Aim41_N"/>
</dbReference>
<dbReference type="EMBL" id="LGTC01000001">
    <property type="protein sequence ID" value="KNY28239.1"/>
    <property type="molecule type" value="Genomic_DNA"/>
</dbReference>
<keyword evidence="2" id="KW-1185">Reference proteome</keyword>
<dbReference type="RefSeq" id="WP_036944632.1">
    <property type="nucleotide sequence ID" value="NZ_JQKC01000033.1"/>
</dbReference>